<accession>A0ABV6CNX9</accession>
<dbReference type="RefSeq" id="WP_378927291.1">
    <property type="nucleotide sequence ID" value="NZ_JAOTBE010000025.1"/>
</dbReference>
<evidence type="ECO:0000259" key="1">
    <source>
        <dbReference type="Pfam" id="PF22119"/>
    </source>
</evidence>
<name>A0ABV6CNX9_9RHOB</name>
<protein>
    <recommendedName>
        <fullName evidence="1">Glutathione S-transferase C-terminal domain-containing protein</fullName>
    </recommendedName>
</protein>
<dbReference type="SUPFAM" id="SSF47616">
    <property type="entry name" value="GST C-terminal domain-like"/>
    <property type="match status" value="1"/>
</dbReference>
<organism evidence="2 3">
    <name type="scientific">Paracoccus rhizosphaerae</name>
    <dbReference type="NCBI Taxonomy" id="1133347"/>
    <lineage>
        <taxon>Bacteria</taxon>
        <taxon>Pseudomonadati</taxon>
        <taxon>Pseudomonadota</taxon>
        <taxon>Alphaproteobacteria</taxon>
        <taxon>Rhodobacterales</taxon>
        <taxon>Paracoccaceae</taxon>
        <taxon>Paracoccus</taxon>
    </lineage>
</organism>
<sequence length="139" mass="15556">MTTKVVNDANDVLDEITLNGGQKMWTDDTWAEYRPRLQRWMAIWEDTARRHGDGDLLLGGDAPGLADLTTAVLWATMTDKLPVLDGLLRDAAPRVHAMSHRLMDSPALRRMRQDTDARFGYAYCGGQIKKSLRAVLKSG</sequence>
<evidence type="ECO:0000313" key="3">
    <source>
        <dbReference type="Proteomes" id="UP001589795"/>
    </source>
</evidence>
<keyword evidence="3" id="KW-1185">Reference proteome</keyword>
<gene>
    <name evidence="2" type="ORF">ACFFIZ_19615</name>
</gene>
<evidence type="ECO:0000313" key="2">
    <source>
        <dbReference type="EMBL" id="MFC0202454.1"/>
    </source>
</evidence>
<reference evidence="2 3" key="1">
    <citation type="submission" date="2024-09" db="EMBL/GenBank/DDBJ databases">
        <authorList>
            <person name="Sun Q."/>
            <person name="Mori K."/>
        </authorList>
    </citation>
    <scope>NUCLEOTIDE SEQUENCE [LARGE SCALE GENOMIC DNA]</scope>
    <source>
        <strain evidence="2 3">CCM 7904</strain>
    </source>
</reference>
<feature type="domain" description="Glutathione S-transferase C-terminal" evidence="1">
    <location>
        <begin position="1"/>
        <end position="135"/>
    </location>
</feature>
<dbReference type="EMBL" id="JBHLWQ010000189">
    <property type="protein sequence ID" value="MFC0202454.1"/>
    <property type="molecule type" value="Genomic_DNA"/>
</dbReference>
<dbReference type="Pfam" id="PF22119">
    <property type="entry name" value="GST_C_8"/>
    <property type="match status" value="1"/>
</dbReference>
<dbReference type="InterPro" id="IPR036282">
    <property type="entry name" value="Glutathione-S-Trfase_C_sf"/>
</dbReference>
<proteinExistence type="predicted"/>
<dbReference type="Proteomes" id="UP001589795">
    <property type="component" value="Unassembled WGS sequence"/>
</dbReference>
<dbReference type="InterPro" id="IPR054761">
    <property type="entry name" value="GST_C_proteobact"/>
</dbReference>
<comment type="caution">
    <text evidence="2">The sequence shown here is derived from an EMBL/GenBank/DDBJ whole genome shotgun (WGS) entry which is preliminary data.</text>
</comment>
<dbReference type="Gene3D" id="1.20.1050.10">
    <property type="match status" value="1"/>
</dbReference>